<dbReference type="Proteomes" id="UP000324479">
    <property type="component" value="Unassembled WGS sequence"/>
</dbReference>
<evidence type="ECO:0000313" key="2">
    <source>
        <dbReference type="Proteomes" id="UP000324479"/>
    </source>
</evidence>
<evidence type="ECO:0000313" key="1">
    <source>
        <dbReference type="EMBL" id="KAA5546926.1"/>
    </source>
</evidence>
<gene>
    <name evidence="1" type="ORF">FYK55_00430</name>
</gene>
<comment type="caution">
    <text evidence="1">The sequence shown here is derived from an EMBL/GenBank/DDBJ whole genome shotgun (WGS) entry which is preliminary data.</text>
</comment>
<dbReference type="EMBL" id="VWOX01000001">
    <property type="protein sequence ID" value="KAA5546926.1"/>
    <property type="molecule type" value="Genomic_DNA"/>
</dbReference>
<proteinExistence type="predicted"/>
<organism evidence="1 2">
    <name type="scientific">Roseiconus nitratireducens</name>
    <dbReference type="NCBI Taxonomy" id="2605748"/>
    <lineage>
        <taxon>Bacteria</taxon>
        <taxon>Pseudomonadati</taxon>
        <taxon>Planctomycetota</taxon>
        <taxon>Planctomycetia</taxon>
        <taxon>Pirellulales</taxon>
        <taxon>Pirellulaceae</taxon>
        <taxon>Roseiconus</taxon>
    </lineage>
</organism>
<sequence>MASEQTSIRTRHAFSRFSIKMLLVAVLIAAGTFAGYRRGFDVGRQQGPIVPTDISDSKIYSRDYDVSDIATTDAELETLVDAIYRTAEPDDWAINGGYAELNHDADEGLLNVSHVWPGHIAVVKFLQTFREFAQYSNSFDEAIENACGNY</sequence>
<keyword evidence="2" id="KW-1185">Reference proteome</keyword>
<dbReference type="AlphaFoldDB" id="A0A5M6DKM1"/>
<protein>
    <submittedName>
        <fullName evidence="1">Uncharacterized protein</fullName>
    </submittedName>
</protein>
<name>A0A5M6DKM1_9BACT</name>
<accession>A0A5M6DKM1</accession>
<reference evidence="1 2" key="1">
    <citation type="submission" date="2019-08" db="EMBL/GenBank/DDBJ databases">
        <authorList>
            <person name="Dhanesh K."/>
            <person name="Kumar G."/>
            <person name="Sasikala C."/>
            <person name="Venkata Ramana C."/>
        </authorList>
    </citation>
    <scope>NUCLEOTIDE SEQUENCE [LARGE SCALE GENOMIC DNA]</scope>
    <source>
        <strain evidence="1 2">JC645</strain>
    </source>
</reference>